<evidence type="ECO:0000313" key="2">
    <source>
        <dbReference type="EMBL" id="GHB75508.1"/>
    </source>
</evidence>
<keyword evidence="3" id="KW-1185">Reference proteome</keyword>
<evidence type="ECO:0000313" key="3">
    <source>
        <dbReference type="Proteomes" id="UP000598271"/>
    </source>
</evidence>
<dbReference type="InterPro" id="IPR041700">
    <property type="entry name" value="OMP_b-brl_3"/>
</dbReference>
<organism evidence="2 3">
    <name type="scientific">Persicitalea jodogahamensis</name>
    <dbReference type="NCBI Taxonomy" id="402147"/>
    <lineage>
        <taxon>Bacteria</taxon>
        <taxon>Pseudomonadati</taxon>
        <taxon>Bacteroidota</taxon>
        <taxon>Cytophagia</taxon>
        <taxon>Cytophagales</taxon>
        <taxon>Spirosomataceae</taxon>
        <taxon>Persicitalea</taxon>
    </lineage>
</organism>
<gene>
    <name evidence="2" type="ORF">GCM10007390_31570</name>
</gene>
<dbReference type="EMBL" id="BMXF01000003">
    <property type="protein sequence ID" value="GHB75508.1"/>
    <property type="molecule type" value="Genomic_DNA"/>
</dbReference>
<feature type="domain" description="Outer membrane protein beta-barrel" evidence="1">
    <location>
        <begin position="47"/>
        <end position="206"/>
    </location>
</feature>
<comment type="caution">
    <text evidence="2">The sequence shown here is derived from an EMBL/GenBank/DDBJ whole genome shotgun (WGS) entry which is preliminary data.</text>
</comment>
<accession>A0A8J3D4S9</accession>
<dbReference type="Proteomes" id="UP000598271">
    <property type="component" value="Unassembled WGS sequence"/>
</dbReference>
<sequence>MMSANTARINNRNLVYNTQNHLTQTVTMIYASTRDIQRLSANANLKHRFDNLGREIVADFDLAEVGIQTEDNMYTKYFGSGNGEIRPALLQRNIPLSSVTIRSIKADYTHPLGKETRLETGAKVSYVSSDNDLKFETQTESGNYVPDPQRSNQFLYYETIAAAYVNGSRKCGKWVFQGGLRAEQTYSLGNSLTLSKVVNRRTSAFFQVRS</sequence>
<dbReference type="AlphaFoldDB" id="A0A8J3D4S9"/>
<name>A0A8J3D4S9_9BACT</name>
<reference evidence="2 3" key="1">
    <citation type="journal article" date="2014" name="Int. J. Syst. Evol. Microbiol.">
        <title>Complete genome sequence of Corynebacterium casei LMG S-19264T (=DSM 44701T), isolated from a smear-ripened cheese.</title>
        <authorList>
            <consortium name="US DOE Joint Genome Institute (JGI-PGF)"/>
            <person name="Walter F."/>
            <person name="Albersmeier A."/>
            <person name="Kalinowski J."/>
            <person name="Ruckert C."/>
        </authorList>
    </citation>
    <scope>NUCLEOTIDE SEQUENCE [LARGE SCALE GENOMIC DNA]</scope>
    <source>
        <strain evidence="2 3">KCTC 12866</strain>
    </source>
</reference>
<protein>
    <recommendedName>
        <fullName evidence="1">Outer membrane protein beta-barrel domain-containing protein</fullName>
    </recommendedName>
</protein>
<proteinExistence type="predicted"/>
<evidence type="ECO:0000259" key="1">
    <source>
        <dbReference type="Pfam" id="PF14905"/>
    </source>
</evidence>
<dbReference type="Pfam" id="PF14905">
    <property type="entry name" value="OMP_b-brl_3"/>
    <property type="match status" value="1"/>
</dbReference>
<dbReference type="RefSeq" id="WP_189565492.1">
    <property type="nucleotide sequence ID" value="NZ_BMXF01000003.1"/>
</dbReference>
<dbReference type="SUPFAM" id="SSF56935">
    <property type="entry name" value="Porins"/>
    <property type="match status" value="1"/>
</dbReference>